<proteinExistence type="predicted"/>
<dbReference type="PANTHER" id="PTHR35271">
    <property type="entry name" value="ABC TRANSPORTER, SUBSTRATE-BINDING LIPOPROTEIN-RELATED"/>
    <property type="match status" value="1"/>
</dbReference>
<sequence>MRIVLLLSLMFNLLMLAAPANAQARAEAKRPVRILHIMSFNSPYRWTDGQLDGFKAGLGAEVKAEYQVFQLDTKRQSSKEEQERNAGKARQLISDWKPDLVYTSDDDAIQLVTRHYVGSPIPFVFSGVNGNPKELGIEGAPNITGVLEREHVVETIHLLQTLKPGVRRIQILSDNAAYWPQVIGRVRSLARSKPDFELVGVDQPVTYADFQHLALENPNKADAYLILGNFNFKDAKGANVPYPQLQRWLTENSKVPDMSFWDDRMLHGTLAGVAVSAFEQGQSAGKLARAILVQHQKPGSLPMTPTTKGVPVINLERARQLGITPRSTQLLSAQIVTSYEWSK</sequence>
<evidence type="ECO:0000313" key="2">
    <source>
        <dbReference type="EMBL" id="MET7015688.1"/>
    </source>
</evidence>
<dbReference type="Proteomes" id="UP001549691">
    <property type="component" value="Unassembled WGS sequence"/>
</dbReference>
<protein>
    <submittedName>
        <fullName evidence="2">ABC transporter substrate binding protein</fullName>
    </submittedName>
</protein>
<evidence type="ECO:0000313" key="3">
    <source>
        <dbReference type="Proteomes" id="UP001549691"/>
    </source>
</evidence>
<gene>
    <name evidence="2" type="ORF">ABXR19_15970</name>
</gene>
<dbReference type="EMBL" id="JBEWZI010000020">
    <property type="protein sequence ID" value="MET7015688.1"/>
    <property type="molecule type" value="Genomic_DNA"/>
</dbReference>
<feature type="chain" id="PRO_5045060209" evidence="1">
    <location>
        <begin position="23"/>
        <end position="343"/>
    </location>
</feature>
<feature type="signal peptide" evidence="1">
    <location>
        <begin position="1"/>
        <end position="22"/>
    </location>
</feature>
<dbReference type="Gene3D" id="3.40.50.2300">
    <property type="match status" value="2"/>
</dbReference>
<accession>A0ABV2TRD0</accession>
<dbReference type="Pfam" id="PF04392">
    <property type="entry name" value="ABC_sub_bind"/>
    <property type="match status" value="1"/>
</dbReference>
<comment type="caution">
    <text evidence="2">The sequence shown here is derived from an EMBL/GenBank/DDBJ whole genome shotgun (WGS) entry which is preliminary data.</text>
</comment>
<organism evidence="2 3">
    <name type="scientific">Uliginosibacterium flavum</name>
    <dbReference type="NCBI Taxonomy" id="1396831"/>
    <lineage>
        <taxon>Bacteria</taxon>
        <taxon>Pseudomonadati</taxon>
        <taxon>Pseudomonadota</taxon>
        <taxon>Betaproteobacteria</taxon>
        <taxon>Rhodocyclales</taxon>
        <taxon>Zoogloeaceae</taxon>
        <taxon>Uliginosibacterium</taxon>
    </lineage>
</organism>
<dbReference type="PANTHER" id="PTHR35271:SF1">
    <property type="entry name" value="ABC TRANSPORTER, SUBSTRATE-BINDING LIPOPROTEIN"/>
    <property type="match status" value="1"/>
</dbReference>
<dbReference type="RefSeq" id="WP_354602161.1">
    <property type="nucleotide sequence ID" value="NZ_JBEWZI010000020.1"/>
</dbReference>
<evidence type="ECO:0000256" key="1">
    <source>
        <dbReference type="SAM" id="SignalP"/>
    </source>
</evidence>
<keyword evidence="1" id="KW-0732">Signal</keyword>
<keyword evidence="3" id="KW-1185">Reference proteome</keyword>
<dbReference type="InterPro" id="IPR007487">
    <property type="entry name" value="ABC_transpt-TYRBP-like"/>
</dbReference>
<name>A0ABV2TRD0_9RHOO</name>
<reference evidence="2 3" key="1">
    <citation type="submission" date="2024-07" db="EMBL/GenBank/DDBJ databases">
        <title>Uliginosibacterium flavum JJ3220;KACC:17644.</title>
        <authorList>
            <person name="Kim M.K."/>
        </authorList>
    </citation>
    <scope>NUCLEOTIDE SEQUENCE [LARGE SCALE GENOMIC DNA]</scope>
    <source>
        <strain evidence="2 3">KACC:17644</strain>
    </source>
</reference>